<keyword evidence="6" id="KW-0520">NAD</keyword>
<evidence type="ECO:0000256" key="9">
    <source>
        <dbReference type="SAM" id="MobiDB-lite"/>
    </source>
</evidence>
<dbReference type="EMBL" id="BAABHF010000067">
    <property type="protein sequence ID" value="GAA4520956.1"/>
    <property type="molecule type" value="Genomic_DNA"/>
</dbReference>
<keyword evidence="7 8" id="KW-0456">Lyase</keyword>
<evidence type="ECO:0000259" key="10">
    <source>
        <dbReference type="Pfam" id="PF16363"/>
    </source>
</evidence>
<reference evidence="12" key="1">
    <citation type="journal article" date="2019" name="Int. J. Syst. Evol. Microbiol.">
        <title>The Global Catalogue of Microorganisms (GCM) 10K type strain sequencing project: providing services to taxonomists for standard genome sequencing and annotation.</title>
        <authorList>
            <consortium name="The Broad Institute Genomics Platform"/>
            <consortium name="The Broad Institute Genome Sequencing Center for Infectious Disease"/>
            <person name="Wu L."/>
            <person name="Ma J."/>
        </authorList>
    </citation>
    <scope>NUCLEOTIDE SEQUENCE [LARGE SCALE GENOMIC DNA]</scope>
    <source>
        <strain evidence="12">JCM 17933</strain>
    </source>
</reference>
<dbReference type="Gene3D" id="3.40.50.720">
    <property type="entry name" value="NAD(P)-binding Rossmann-like Domain"/>
    <property type="match status" value="1"/>
</dbReference>
<dbReference type="Gene3D" id="3.90.25.10">
    <property type="entry name" value="UDP-galactose 4-epimerase, domain 1"/>
    <property type="match status" value="1"/>
</dbReference>
<evidence type="ECO:0000313" key="12">
    <source>
        <dbReference type="Proteomes" id="UP001500503"/>
    </source>
</evidence>
<accession>A0ABP8R8Q9</accession>
<feature type="domain" description="NAD(P)-binding" evidence="10">
    <location>
        <begin position="4"/>
        <end position="301"/>
    </location>
</feature>
<comment type="similarity">
    <text evidence="3 8">Belongs to the NAD(P)-dependent epimerase/dehydratase family. dTDP-glucose dehydratase subfamily.</text>
</comment>
<organism evidence="11 12">
    <name type="scientific">Actinoallomurus oryzae</name>
    <dbReference type="NCBI Taxonomy" id="502180"/>
    <lineage>
        <taxon>Bacteria</taxon>
        <taxon>Bacillati</taxon>
        <taxon>Actinomycetota</taxon>
        <taxon>Actinomycetes</taxon>
        <taxon>Streptosporangiales</taxon>
        <taxon>Thermomonosporaceae</taxon>
        <taxon>Actinoallomurus</taxon>
    </lineage>
</organism>
<evidence type="ECO:0000313" key="11">
    <source>
        <dbReference type="EMBL" id="GAA4520956.1"/>
    </source>
</evidence>
<dbReference type="Pfam" id="PF16363">
    <property type="entry name" value="GDP_Man_Dehyd"/>
    <property type="match status" value="1"/>
</dbReference>
<dbReference type="CDD" id="cd05246">
    <property type="entry name" value="dTDP_GD_SDR_e"/>
    <property type="match status" value="1"/>
</dbReference>
<proteinExistence type="inferred from homology"/>
<comment type="catalytic activity">
    <reaction evidence="1 8">
        <text>dTDP-alpha-D-glucose = dTDP-4-dehydro-6-deoxy-alpha-D-glucose + H2O</text>
        <dbReference type="Rhea" id="RHEA:17221"/>
        <dbReference type="ChEBI" id="CHEBI:15377"/>
        <dbReference type="ChEBI" id="CHEBI:57477"/>
        <dbReference type="ChEBI" id="CHEBI:57649"/>
        <dbReference type="EC" id="4.2.1.46"/>
    </reaction>
</comment>
<keyword evidence="12" id="KW-1185">Reference proteome</keyword>
<evidence type="ECO:0000256" key="7">
    <source>
        <dbReference type="ARBA" id="ARBA00023239"/>
    </source>
</evidence>
<evidence type="ECO:0000256" key="3">
    <source>
        <dbReference type="ARBA" id="ARBA00008178"/>
    </source>
</evidence>
<dbReference type="EC" id="4.2.1.46" evidence="4 8"/>
<dbReference type="InterPro" id="IPR036291">
    <property type="entry name" value="NAD(P)-bd_dom_sf"/>
</dbReference>
<dbReference type="NCBIfam" id="TIGR01181">
    <property type="entry name" value="dTDP_gluc_dehyt"/>
    <property type="match status" value="1"/>
</dbReference>
<dbReference type="RefSeq" id="WP_345475574.1">
    <property type="nucleotide sequence ID" value="NZ_BAABHF010000067.1"/>
</dbReference>
<sequence>MRILVTGGAGFIGSSHVRSLLAGERADVEVTVLDKLTYAGNLRNLDPVAGRFRFVHGDICDAGLLSRVVPGHDLVVNFAAESHVDRSIQAAHEFVRTNVLGTQTLLQACLDARTPRVVQVSTDEVYGSIATGSWDETSPVAPNSPYAAAKAGGDLIALAYHRTYGLPVCVTRCGNNYGPYQYPEKAIPLFVTNLLDGRDVPLYGDGHNVRDWIHVDDHCRAIRVVAEHGVAGEVYHVAGTAELTNLQLVERILAAFGHGWERVRHVEDRKAHDLRYSLSDGKLRALGFTPRVEFESGLAETIRWYAENRWWWEPLTAAHPAGGGRPAAEPGNGAQESGGERRRHSDLPKRSSM</sequence>
<dbReference type="PANTHER" id="PTHR43000">
    <property type="entry name" value="DTDP-D-GLUCOSE 4,6-DEHYDRATASE-RELATED"/>
    <property type="match status" value="1"/>
</dbReference>
<protein>
    <recommendedName>
        <fullName evidence="5 8">dTDP-glucose 4,6-dehydratase</fullName>
        <ecNumber evidence="4 8">4.2.1.46</ecNumber>
    </recommendedName>
</protein>
<evidence type="ECO:0000256" key="8">
    <source>
        <dbReference type="RuleBase" id="RU004473"/>
    </source>
</evidence>
<evidence type="ECO:0000256" key="1">
    <source>
        <dbReference type="ARBA" id="ARBA00001539"/>
    </source>
</evidence>
<name>A0ABP8R8Q9_9ACTN</name>
<comment type="cofactor">
    <cofactor evidence="2 8">
        <name>NAD(+)</name>
        <dbReference type="ChEBI" id="CHEBI:57540"/>
    </cofactor>
</comment>
<evidence type="ECO:0000256" key="2">
    <source>
        <dbReference type="ARBA" id="ARBA00001911"/>
    </source>
</evidence>
<feature type="compositionally biased region" description="Basic and acidic residues" evidence="9">
    <location>
        <begin position="338"/>
        <end position="353"/>
    </location>
</feature>
<dbReference type="SUPFAM" id="SSF51735">
    <property type="entry name" value="NAD(P)-binding Rossmann-fold domains"/>
    <property type="match status" value="1"/>
</dbReference>
<comment type="caution">
    <text evidence="11">The sequence shown here is derived from an EMBL/GenBank/DDBJ whole genome shotgun (WGS) entry which is preliminary data.</text>
</comment>
<gene>
    <name evidence="11" type="primary">rfbB_2</name>
    <name evidence="11" type="ORF">GCM10023191_098610</name>
</gene>
<evidence type="ECO:0000256" key="6">
    <source>
        <dbReference type="ARBA" id="ARBA00023027"/>
    </source>
</evidence>
<dbReference type="InterPro" id="IPR005888">
    <property type="entry name" value="dTDP_Gluc_deHydtase"/>
</dbReference>
<feature type="region of interest" description="Disordered" evidence="9">
    <location>
        <begin position="320"/>
        <end position="353"/>
    </location>
</feature>
<dbReference type="Proteomes" id="UP001500503">
    <property type="component" value="Unassembled WGS sequence"/>
</dbReference>
<dbReference type="InterPro" id="IPR016040">
    <property type="entry name" value="NAD(P)-bd_dom"/>
</dbReference>
<evidence type="ECO:0000256" key="5">
    <source>
        <dbReference type="ARBA" id="ARBA00016977"/>
    </source>
</evidence>
<evidence type="ECO:0000256" key="4">
    <source>
        <dbReference type="ARBA" id="ARBA00011990"/>
    </source>
</evidence>